<feature type="compositionally biased region" description="Low complexity" evidence="1">
    <location>
        <begin position="258"/>
        <end position="268"/>
    </location>
</feature>
<keyword evidence="2" id="KW-0472">Membrane</keyword>
<evidence type="ECO:0000256" key="2">
    <source>
        <dbReference type="SAM" id="Phobius"/>
    </source>
</evidence>
<dbReference type="InterPro" id="IPR019734">
    <property type="entry name" value="TPR_rpt"/>
</dbReference>
<protein>
    <submittedName>
        <fullName evidence="3">Tetratricopeptide repeat protein</fullName>
    </submittedName>
</protein>
<feature type="compositionally biased region" description="Pro residues" evidence="1">
    <location>
        <begin position="216"/>
        <end position="228"/>
    </location>
</feature>
<feature type="region of interest" description="Disordered" evidence="1">
    <location>
        <begin position="210"/>
        <end position="268"/>
    </location>
</feature>
<dbReference type="RefSeq" id="WP_200350783.1">
    <property type="nucleotide sequence ID" value="NZ_BAABHZ010000007.1"/>
</dbReference>
<keyword evidence="2" id="KW-0812">Transmembrane</keyword>
<accession>A0A934R3W6</accession>
<dbReference type="Gene3D" id="1.25.40.10">
    <property type="entry name" value="Tetratricopeptide repeat domain"/>
    <property type="match status" value="2"/>
</dbReference>
<dbReference type="EMBL" id="JAENIK010000010">
    <property type="protein sequence ID" value="MBK1815821.1"/>
    <property type="molecule type" value="Genomic_DNA"/>
</dbReference>
<feature type="transmembrane region" description="Helical" evidence="2">
    <location>
        <begin position="32"/>
        <end position="50"/>
    </location>
</feature>
<proteinExistence type="predicted"/>
<organism evidence="3 4">
    <name type="scientific">Luteolibacter yonseiensis</name>
    <dbReference type="NCBI Taxonomy" id="1144680"/>
    <lineage>
        <taxon>Bacteria</taxon>
        <taxon>Pseudomonadati</taxon>
        <taxon>Verrucomicrobiota</taxon>
        <taxon>Verrucomicrobiia</taxon>
        <taxon>Verrucomicrobiales</taxon>
        <taxon>Verrucomicrobiaceae</taxon>
        <taxon>Luteolibacter</taxon>
    </lineage>
</organism>
<dbReference type="Pfam" id="PF13174">
    <property type="entry name" value="TPR_6"/>
    <property type="match status" value="1"/>
</dbReference>
<dbReference type="SUPFAM" id="SSF48452">
    <property type="entry name" value="TPR-like"/>
    <property type="match status" value="1"/>
</dbReference>
<feature type="compositionally biased region" description="Low complexity" evidence="1">
    <location>
        <begin position="233"/>
        <end position="251"/>
    </location>
</feature>
<dbReference type="InterPro" id="IPR011990">
    <property type="entry name" value="TPR-like_helical_dom_sf"/>
</dbReference>
<name>A0A934R3W6_9BACT</name>
<evidence type="ECO:0000313" key="3">
    <source>
        <dbReference type="EMBL" id="MBK1815821.1"/>
    </source>
</evidence>
<dbReference type="Proteomes" id="UP000600139">
    <property type="component" value="Unassembled WGS sequence"/>
</dbReference>
<reference evidence="3" key="1">
    <citation type="submission" date="2021-01" db="EMBL/GenBank/DDBJ databases">
        <title>Modified the classification status of verrucomicrobia.</title>
        <authorList>
            <person name="Feng X."/>
        </authorList>
    </citation>
    <scope>NUCLEOTIDE SEQUENCE</scope>
    <source>
        <strain evidence="3">JCM 18052</strain>
    </source>
</reference>
<evidence type="ECO:0000313" key="4">
    <source>
        <dbReference type="Proteomes" id="UP000600139"/>
    </source>
</evidence>
<keyword evidence="2" id="KW-1133">Transmembrane helix</keyword>
<sequence>MSADPKETAVPLAEISQGPNAFEAFLDRNQKGLVAFAAALALGAAGVVVYRGIAQGTREAAGAALVKAESSAAYQAVADGHADTSAAGSALVLLANQQWIVNEKDNSVATLQKFISTYPEHPAIYSAKANLGSKLMALGKTGDATKILEELVSTPEAKYIAPFALVSLGDIAKTGGDLAKAEESYKKVQSDYPDSPFSQTASQRLLVLKAKSPLEIEPPPAPPAPPAPGGAGAPPSLTPAPTSVVPSLEVPVEPPVQAPVEEPAAPKP</sequence>
<keyword evidence="4" id="KW-1185">Reference proteome</keyword>
<comment type="caution">
    <text evidence="3">The sequence shown here is derived from an EMBL/GenBank/DDBJ whole genome shotgun (WGS) entry which is preliminary data.</text>
</comment>
<dbReference type="AlphaFoldDB" id="A0A934R3W6"/>
<evidence type="ECO:0000256" key="1">
    <source>
        <dbReference type="SAM" id="MobiDB-lite"/>
    </source>
</evidence>
<gene>
    <name evidence="3" type="ORF">JIN84_09345</name>
</gene>